<dbReference type="PANTHER" id="PTHR35149">
    <property type="entry name" value="SLL5132 PROTEIN"/>
    <property type="match status" value="1"/>
</dbReference>
<dbReference type="OrthoDB" id="9798761at2"/>
<dbReference type="Proteomes" id="UP000438760">
    <property type="component" value="Unassembled WGS sequence"/>
</dbReference>
<keyword evidence="4" id="KW-1185">Reference proteome</keyword>
<organism evidence="3 4">
    <name type="scientific">Myroides albus</name>
    <dbReference type="NCBI Taxonomy" id="2562892"/>
    <lineage>
        <taxon>Bacteria</taxon>
        <taxon>Pseudomonadati</taxon>
        <taxon>Bacteroidota</taxon>
        <taxon>Flavobacteriia</taxon>
        <taxon>Flavobacteriales</taxon>
        <taxon>Flavobacteriaceae</taxon>
        <taxon>Myroides</taxon>
    </lineage>
</organism>
<sequence>MSTNIIKLKSVSELFGENFFIPAYQRGYRWDRSQINDLLSDIYNFAIKKNKSDKEFYCLQPIIVKYDNENKYYEVIDGQQRLTSLKILLTYFTRNFITGRSFEQRYGKPIFEIEYQTRPGLNRIFDDNIDIIAYDNIDVYHITQAYKYIEDWFNQKINKEQIMEDELFDSINRTLVYNSSKQKEEGVVQVIWYELKDEDINPIDTFIRINLGKIPLNSAELVKALFLQNYLFGDDELAKVKQREIAHQWDTMERQLQNEEFWSFISNREFDARIEYLLEVLYLASIEEKPHLKTLLEKEKNPIFRYYNIQVEQVGEFSVVTELWKDIYNLYSTLLDWYNNPVWYHYIGYLIFSGRSLFDIYKCSKSDDIKEKDDFTNKLIQLISIDFKTVKYWDFEDDFKGYEQKYLDNNLTLPLKLMYGDTKIFNFLLLFNIESIVQQCVKNKLLYKFPFSTFRNMRNEHGEGTTWDIEHINSDTDNPLLKIEDQLTWTKNALSDVQSIENTDLYEESKRFIETKGKSMLFQELKEKIEQVSGDNLIPDLFKNDIGNLTLLDATTNRGYGNALFVSKRKKIIEKEKSGLFVPLATRNVFLKYYDLDKVNKSYWSVDNIIDYRIEMQKMLEPFLPIN</sequence>
<accession>A0A6I3LNV8</accession>
<comment type="caution">
    <text evidence="3">The sequence shown here is derived from an EMBL/GenBank/DDBJ whole genome shotgun (WGS) entry which is preliminary data.</text>
</comment>
<dbReference type="PANTHER" id="PTHR35149:SF1">
    <property type="entry name" value="DUF5655 DOMAIN-CONTAINING PROTEIN"/>
    <property type="match status" value="1"/>
</dbReference>
<dbReference type="Pfam" id="PF03235">
    <property type="entry name" value="GmrSD_N"/>
    <property type="match status" value="1"/>
</dbReference>
<dbReference type="InterPro" id="IPR004919">
    <property type="entry name" value="GmrSD_N"/>
</dbReference>
<dbReference type="RefSeq" id="WP_155093119.1">
    <property type="nucleotide sequence ID" value="NZ_WMJX01000044.1"/>
</dbReference>
<evidence type="ECO:0000313" key="4">
    <source>
        <dbReference type="Proteomes" id="UP000438760"/>
    </source>
</evidence>
<name>A0A6I3LNV8_9FLAO</name>
<dbReference type="EMBL" id="WMJX01000044">
    <property type="protein sequence ID" value="MTG99116.1"/>
    <property type="molecule type" value="Genomic_DNA"/>
</dbReference>
<protein>
    <submittedName>
        <fullName evidence="3">DUF262 domain-containing protein</fullName>
    </submittedName>
</protein>
<dbReference type="Pfam" id="PF07510">
    <property type="entry name" value="GmrSD_C"/>
    <property type="match status" value="1"/>
</dbReference>
<dbReference type="CDD" id="cd16387">
    <property type="entry name" value="ParB_N_Srx"/>
    <property type="match status" value="1"/>
</dbReference>
<reference evidence="3 4" key="1">
    <citation type="submission" date="2019-11" db="EMBL/GenBank/DDBJ databases">
        <title>Genome of Strain BIT-d1.</title>
        <authorList>
            <person name="Yang Y."/>
        </authorList>
    </citation>
    <scope>NUCLEOTIDE SEQUENCE [LARGE SCALE GENOMIC DNA]</scope>
    <source>
        <strain evidence="3 4">BIT-d1</strain>
    </source>
</reference>
<feature type="domain" description="GmrSD restriction endonucleases C-terminal" evidence="2">
    <location>
        <begin position="535"/>
        <end position="609"/>
    </location>
</feature>
<dbReference type="InterPro" id="IPR011089">
    <property type="entry name" value="GmrSD_C"/>
</dbReference>
<feature type="domain" description="GmrSD restriction endonucleases N-terminal" evidence="1">
    <location>
        <begin position="12"/>
        <end position="227"/>
    </location>
</feature>
<evidence type="ECO:0000313" key="3">
    <source>
        <dbReference type="EMBL" id="MTG99116.1"/>
    </source>
</evidence>
<evidence type="ECO:0000259" key="1">
    <source>
        <dbReference type="Pfam" id="PF03235"/>
    </source>
</evidence>
<proteinExistence type="predicted"/>
<gene>
    <name evidence="3" type="ORF">GJV76_13400</name>
</gene>
<evidence type="ECO:0000259" key="2">
    <source>
        <dbReference type="Pfam" id="PF07510"/>
    </source>
</evidence>
<dbReference type="AlphaFoldDB" id="A0A6I3LNV8"/>